<dbReference type="FunCoup" id="A0A1U7ZCV7">
    <property type="interactions" value="658"/>
</dbReference>
<dbReference type="SUPFAM" id="SSF81901">
    <property type="entry name" value="HCP-like"/>
    <property type="match status" value="1"/>
</dbReference>
<dbReference type="Pfam" id="PF20431">
    <property type="entry name" value="E_motif"/>
    <property type="match status" value="1"/>
</dbReference>
<dbReference type="Pfam" id="PF13041">
    <property type="entry name" value="PPR_2"/>
    <property type="match status" value="3"/>
</dbReference>
<dbReference type="AlphaFoldDB" id="A0A1U7ZCV7"/>
<dbReference type="InterPro" id="IPR046960">
    <property type="entry name" value="PPR_At4g14850-like_plant"/>
</dbReference>
<sequence length="725" mass="81453">MVVKQTYRHIRKRLSLLTSLDLVCGYSSVSTFGFSKSKPRTPISSLNSKTSKFLIFCNSRITKYGRNGDLKEAEAIFNRMPFKNVISWTAMLTAYAENRKTEEARKLFDKMPERNTASWNAMITAYIRNNQIYKASELFSQMPERNPITHAAMITGFIQVGMVQEAEKVYFQMPPIGRDPVASNALLTGYLKLGELEKAVNVFGNMYEKDIVSWSSLVDGYCKCGRIIDARELFEKMPERNVVSWTAMIGGYLKKGDFEDGLSLFLQMREGSVKVNSTTLTVIFEACASLNRFREGIQVHGLILSMGFEFDVFLGNSLITMYCRCGCLDAAYKIFELMEKKDIVSWNSLISGCVQNDRTEEAYMLFKKMPDRDAVSWTSMIAGFSNKGKIEESVSLFKEMPEKDDIAWTAVISGFVSNGEFEKAFRWFIQMLQCSITPNALTLSSMLSASACLATLNQGLQIHAHAVKMNMETDLSIQNSLISMYAKCGNVDDAYQIFKGIDAPNLVSINSMITGFAQHGFGEEAITLFKNMQMKGYEPNEITFLGVLSACSHVGLVEEGLEFFKSMSTSYHIQPDLDHYTCMVDLLGRAGFLKEAVDLINSMPFKPHSAVWGALLSASRIHLNLDIAKLAAQQLIELEPNSATAYVVLSSMYSLVGQKKNEENLRIAKKLKGIRKNPGCSWVIINNKLNLFLAGDQSHVEFKEIKSMLRIIGEEIRTLRSYIIS</sequence>
<dbReference type="Pfam" id="PF12854">
    <property type="entry name" value="PPR_1"/>
    <property type="match status" value="1"/>
</dbReference>
<dbReference type="FunFam" id="1.25.40.10:FF:000606">
    <property type="entry name" value="Putative pentatricopeptide repeat-containing protein"/>
    <property type="match status" value="1"/>
</dbReference>
<dbReference type="NCBIfam" id="TIGR00756">
    <property type="entry name" value="PPR"/>
    <property type="match status" value="10"/>
</dbReference>
<dbReference type="OMA" id="FEACGRF"/>
<dbReference type="PROSITE" id="PS51375">
    <property type="entry name" value="PPR"/>
    <property type="match status" value="7"/>
</dbReference>
<evidence type="ECO:0000313" key="2">
    <source>
        <dbReference type="RefSeq" id="XP_010245169.1"/>
    </source>
</evidence>
<dbReference type="FunFam" id="1.25.40.10:FF:000090">
    <property type="entry name" value="Pentatricopeptide repeat-containing protein, chloroplastic"/>
    <property type="match status" value="1"/>
</dbReference>
<dbReference type="Gene3D" id="1.25.40.10">
    <property type="entry name" value="Tetratricopeptide repeat domain"/>
    <property type="match status" value="7"/>
</dbReference>
<dbReference type="InterPro" id="IPR011990">
    <property type="entry name" value="TPR-like_helical_dom_sf"/>
</dbReference>
<dbReference type="InterPro" id="IPR002885">
    <property type="entry name" value="PPR_rpt"/>
</dbReference>
<organism evidence="1 2">
    <name type="scientific">Nelumbo nucifera</name>
    <name type="common">Sacred lotus</name>
    <dbReference type="NCBI Taxonomy" id="4432"/>
    <lineage>
        <taxon>Eukaryota</taxon>
        <taxon>Viridiplantae</taxon>
        <taxon>Streptophyta</taxon>
        <taxon>Embryophyta</taxon>
        <taxon>Tracheophyta</taxon>
        <taxon>Spermatophyta</taxon>
        <taxon>Magnoliopsida</taxon>
        <taxon>Proteales</taxon>
        <taxon>Nelumbonaceae</taxon>
        <taxon>Nelumbo</taxon>
    </lineage>
</organism>
<dbReference type="Pfam" id="PF01535">
    <property type="entry name" value="PPR"/>
    <property type="match status" value="9"/>
</dbReference>
<evidence type="ECO:0000313" key="1">
    <source>
        <dbReference type="Proteomes" id="UP000189703"/>
    </source>
</evidence>
<gene>
    <name evidence="2" type="primary">LOC104588786</name>
</gene>
<dbReference type="GeneID" id="104588786"/>
<dbReference type="KEGG" id="nnu:104588786"/>
<dbReference type="PANTHER" id="PTHR47926:SF404">
    <property type="entry name" value="(PPR) REPEAT-CONTAINING PROTEIN, PUTATIVE-RELATED"/>
    <property type="match status" value="1"/>
</dbReference>
<dbReference type="GO" id="GO:0009451">
    <property type="term" value="P:RNA modification"/>
    <property type="evidence" value="ECO:0007669"/>
    <property type="project" value="InterPro"/>
</dbReference>
<dbReference type="eggNOG" id="KOG4197">
    <property type="taxonomic scope" value="Eukaryota"/>
</dbReference>
<protein>
    <submittedName>
        <fullName evidence="2">Pentatricopeptide repeat-containing protein At1g53600, mitochondrial</fullName>
    </submittedName>
</protein>
<dbReference type="Proteomes" id="UP000189703">
    <property type="component" value="Unplaced"/>
</dbReference>
<keyword evidence="1" id="KW-1185">Reference proteome</keyword>
<name>A0A1U7ZCV7_NELNU</name>
<dbReference type="InterPro" id="IPR046848">
    <property type="entry name" value="E_motif"/>
</dbReference>
<reference evidence="2" key="1">
    <citation type="submission" date="2025-08" db="UniProtKB">
        <authorList>
            <consortium name="RefSeq"/>
        </authorList>
    </citation>
    <scope>IDENTIFICATION</scope>
</reference>
<proteinExistence type="predicted"/>
<dbReference type="PANTHER" id="PTHR47926">
    <property type="entry name" value="PENTATRICOPEPTIDE REPEAT-CONTAINING PROTEIN"/>
    <property type="match status" value="1"/>
</dbReference>
<dbReference type="RefSeq" id="XP_010245169.1">
    <property type="nucleotide sequence ID" value="XM_010246867.2"/>
</dbReference>
<accession>A0A1U7ZCV7</accession>
<dbReference type="OrthoDB" id="1903086at2759"/>
<dbReference type="GO" id="GO:0003723">
    <property type="term" value="F:RNA binding"/>
    <property type="evidence" value="ECO:0007669"/>
    <property type="project" value="InterPro"/>
</dbReference>